<dbReference type="Gene3D" id="3.40.50.620">
    <property type="entry name" value="HUPs"/>
    <property type="match status" value="1"/>
</dbReference>
<dbReference type="RefSeq" id="WP_042305116.1">
    <property type="nucleotide sequence ID" value="NZ_CP026111.1"/>
</dbReference>
<evidence type="ECO:0000313" key="3">
    <source>
        <dbReference type="Proteomes" id="UP000243502"/>
    </source>
</evidence>
<dbReference type="AlphaFoldDB" id="A0A2I8EMS1"/>
<organism evidence="2 3">
    <name type="scientific">Paraburkholderia terrae</name>
    <dbReference type="NCBI Taxonomy" id="311230"/>
    <lineage>
        <taxon>Bacteria</taxon>
        <taxon>Pseudomonadati</taxon>
        <taxon>Pseudomonadota</taxon>
        <taxon>Betaproteobacteria</taxon>
        <taxon>Burkholderiales</taxon>
        <taxon>Burkholderiaceae</taxon>
        <taxon>Paraburkholderia</taxon>
    </lineage>
</organism>
<dbReference type="PANTHER" id="PTHR30336">
    <property type="entry name" value="INNER MEMBRANE PROTEIN, PROBABLE PERMEASE"/>
    <property type="match status" value="1"/>
</dbReference>
<gene>
    <name evidence="2" type="ORF">C2L65_15675</name>
</gene>
<dbReference type="CDD" id="cd06259">
    <property type="entry name" value="YdcF-like"/>
    <property type="match status" value="1"/>
</dbReference>
<dbReference type="KEGG" id="pter:C2L65_15675"/>
<accession>A0A2I8EMS1</accession>
<name>A0A2I8EMS1_9BURK</name>
<dbReference type="Pfam" id="PF02698">
    <property type="entry name" value="DUF218"/>
    <property type="match status" value="1"/>
</dbReference>
<feature type="domain" description="DUF218" evidence="1">
    <location>
        <begin position="13"/>
        <end position="137"/>
    </location>
</feature>
<dbReference type="InterPro" id="IPR003848">
    <property type="entry name" value="DUF218"/>
</dbReference>
<sequence length="198" mass="21839">MPNPEDFTDTRYDAVVVLANLMDADGTLNDETRARVDLGIEAMKTARAPLLVMCGWAYRDDSDICIADAMRRYAIEYANLDASRIIAETTSRDTVGDAVFTRRNLAATFSGPRILVSTSRYHAARTLEIFAFVYGPTFHIDVVGAGAPPSAEQLTSEARSLDAFRTTFSGVAAGDADAIFERLRERHPFYNGDVYPRV</sequence>
<evidence type="ECO:0000313" key="2">
    <source>
        <dbReference type="EMBL" id="AUT60903.1"/>
    </source>
</evidence>
<dbReference type="InterPro" id="IPR014729">
    <property type="entry name" value="Rossmann-like_a/b/a_fold"/>
</dbReference>
<dbReference type="GO" id="GO:0005886">
    <property type="term" value="C:plasma membrane"/>
    <property type="evidence" value="ECO:0007669"/>
    <property type="project" value="TreeGrafter"/>
</dbReference>
<dbReference type="PANTHER" id="PTHR30336:SF20">
    <property type="entry name" value="DUF218 DOMAIN-CONTAINING PROTEIN"/>
    <property type="match status" value="1"/>
</dbReference>
<reference evidence="2 3" key="1">
    <citation type="submission" date="2018-01" db="EMBL/GenBank/DDBJ databases">
        <title>Species boundaries and ecological features among Paraburkholderia terrae DSMZ17804T, P. hospita DSMZ17164T and P. caribensis DSMZ13236T.</title>
        <authorList>
            <person name="Pratama A.A."/>
        </authorList>
    </citation>
    <scope>NUCLEOTIDE SEQUENCE [LARGE SCALE GENOMIC DNA]</scope>
    <source>
        <strain evidence="2 3">DSM 17804</strain>
    </source>
</reference>
<dbReference type="OrthoDB" id="9087094at2"/>
<evidence type="ECO:0000259" key="1">
    <source>
        <dbReference type="Pfam" id="PF02698"/>
    </source>
</evidence>
<protein>
    <submittedName>
        <fullName evidence="2">YdcF family protein</fullName>
    </submittedName>
</protein>
<dbReference type="Proteomes" id="UP000243502">
    <property type="component" value="Chromosome 1"/>
</dbReference>
<dbReference type="EMBL" id="CP026111">
    <property type="protein sequence ID" value="AUT60903.1"/>
    <property type="molecule type" value="Genomic_DNA"/>
</dbReference>
<dbReference type="InterPro" id="IPR051599">
    <property type="entry name" value="Cell_Envelope_Assoc"/>
</dbReference>
<proteinExistence type="predicted"/>